<proteinExistence type="predicted"/>
<dbReference type="Proteomes" id="UP000326924">
    <property type="component" value="Unassembled WGS sequence"/>
</dbReference>
<reference evidence="1 2" key="1">
    <citation type="submission" date="2019-09" db="EMBL/GenBank/DDBJ databases">
        <title>Draft genome of the ectomycorrhizal ascomycete Sphaerosporella brunnea.</title>
        <authorList>
            <consortium name="DOE Joint Genome Institute"/>
            <person name="Benucci G.M."/>
            <person name="Marozzi G."/>
            <person name="Antonielli L."/>
            <person name="Sanchez S."/>
            <person name="Marco P."/>
            <person name="Wang X."/>
            <person name="Falini L.B."/>
            <person name="Barry K."/>
            <person name="Haridas S."/>
            <person name="Lipzen A."/>
            <person name="Labutti K."/>
            <person name="Grigoriev I.V."/>
            <person name="Murat C."/>
            <person name="Martin F."/>
            <person name="Albertini E."/>
            <person name="Donnini D."/>
            <person name="Bonito G."/>
        </authorList>
    </citation>
    <scope>NUCLEOTIDE SEQUENCE [LARGE SCALE GENOMIC DNA]</scope>
    <source>
        <strain evidence="1 2">Sb_GMNB300</strain>
    </source>
</reference>
<dbReference type="AlphaFoldDB" id="A0A5J5FBR8"/>
<accession>A0A5J5FBR8</accession>
<organism evidence="1 2">
    <name type="scientific">Sphaerosporella brunnea</name>
    <dbReference type="NCBI Taxonomy" id="1250544"/>
    <lineage>
        <taxon>Eukaryota</taxon>
        <taxon>Fungi</taxon>
        <taxon>Dikarya</taxon>
        <taxon>Ascomycota</taxon>
        <taxon>Pezizomycotina</taxon>
        <taxon>Pezizomycetes</taxon>
        <taxon>Pezizales</taxon>
        <taxon>Pyronemataceae</taxon>
        <taxon>Sphaerosporella</taxon>
    </lineage>
</organism>
<evidence type="ECO:0000313" key="1">
    <source>
        <dbReference type="EMBL" id="KAA8915021.1"/>
    </source>
</evidence>
<dbReference type="EMBL" id="VXIS01000001">
    <property type="protein sequence ID" value="KAA8915021.1"/>
    <property type="molecule type" value="Genomic_DNA"/>
</dbReference>
<name>A0A5J5FBR8_9PEZI</name>
<sequence length="145" mass="15169">MWRVEVIAFLSSAICFSRDSNASNRLIFSENSVRRASSLFIACGAPFPANLSTVSPASTPIAVAASLVTLAVSLKFSIKPTHTPMTFASCGTHSSGSGCSCRSTSFLSTIGAAGSQLCGVYMQILSTSRVYASRRFITSGDAPAR</sequence>
<keyword evidence="2" id="KW-1185">Reference proteome</keyword>
<evidence type="ECO:0000313" key="2">
    <source>
        <dbReference type="Proteomes" id="UP000326924"/>
    </source>
</evidence>
<gene>
    <name evidence="1" type="ORF">FN846DRAFT_924490</name>
</gene>
<comment type="caution">
    <text evidence="1">The sequence shown here is derived from an EMBL/GenBank/DDBJ whole genome shotgun (WGS) entry which is preliminary data.</text>
</comment>
<protein>
    <submittedName>
        <fullName evidence="1">Uncharacterized protein</fullName>
    </submittedName>
</protein>
<dbReference type="InParanoid" id="A0A5J5FBR8"/>